<proteinExistence type="predicted"/>
<dbReference type="AlphaFoldDB" id="A0A815LR95"/>
<evidence type="ECO:0000313" key="2">
    <source>
        <dbReference type="EMBL" id="CAF4298922.1"/>
    </source>
</evidence>
<dbReference type="Proteomes" id="UP000681722">
    <property type="component" value="Unassembled WGS sequence"/>
</dbReference>
<reference evidence="1" key="1">
    <citation type="submission" date="2021-02" db="EMBL/GenBank/DDBJ databases">
        <authorList>
            <person name="Nowell W R."/>
        </authorList>
    </citation>
    <scope>NUCLEOTIDE SEQUENCE</scope>
</reference>
<dbReference type="EMBL" id="CAJNOQ010017829">
    <property type="protein sequence ID" value="CAF1409347.1"/>
    <property type="molecule type" value="Genomic_DNA"/>
</dbReference>
<protein>
    <submittedName>
        <fullName evidence="1">Uncharacterized protein</fullName>
    </submittedName>
</protein>
<organism evidence="1 3">
    <name type="scientific">Didymodactylos carnosus</name>
    <dbReference type="NCBI Taxonomy" id="1234261"/>
    <lineage>
        <taxon>Eukaryota</taxon>
        <taxon>Metazoa</taxon>
        <taxon>Spiralia</taxon>
        <taxon>Gnathifera</taxon>
        <taxon>Rotifera</taxon>
        <taxon>Eurotatoria</taxon>
        <taxon>Bdelloidea</taxon>
        <taxon>Philodinida</taxon>
        <taxon>Philodinidae</taxon>
        <taxon>Didymodactylos</taxon>
    </lineage>
</organism>
<evidence type="ECO:0000313" key="1">
    <source>
        <dbReference type="EMBL" id="CAF1409347.1"/>
    </source>
</evidence>
<evidence type="ECO:0000313" key="3">
    <source>
        <dbReference type="Proteomes" id="UP000663829"/>
    </source>
</evidence>
<dbReference type="EMBL" id="CAJOBC010083254">
    <property type="protein sequence ID" value="CAF4298922.1"/>
    <property type="molecule type" value="Genomic_DNA"/>
</dbReference>
<keyword evidence="3" id="KW-1185">Reference proteome</keyword>
<comment type="caution">
    <text evidence="1">The sequence shown here is derived from an EMBL/GenBank/DDBJ whole genome shotgun (WGS) entry which is preliminary data.</text>
</comment>
<dbReference type="Proteomes" id="UP000663829">
    <property type="component" value="Unassembled WGS sequence"/>
</dbReference>
<accession>A0A815LR95</accession>
<sequence>MLKTLMFHELDAATFPVKRKKIDEASIRVRDQDLKVYAIKAAINQWSNDFPDETSGEGTDTDEELFSEKKTFIRKKQDILEDNEHGYAKSRTTPRILTSEAISNLLGIDIPDEFSKTIQEHKKLKLSSAHLEIIKQRHIIKVSEKRTKQQSDDKSDYEKRNFMVPETVIQYVKTINPYCSL</sequence>
<name>A0A815LR95_9BILA</name>
<gene>
    <name evidence="1" type="ORF">GPM918_LOCUS33461</name>
    <name evidence="2" type="ORF">SRO942_LOCUS34146</name>
</gene>